<accession>A0A5R9KTS6</accession>
<name>A0A5R9KTS6_9BACT</name>
<dbReference type="EMBL" id="VCEJ01000005">
    <property type="protein sequence ID" value="TLU99623.1"/>
    <property type="molecule type" value="Genomic_DNA"/>
</dbReference>
<gene>
    <name evidence="1" type="ORF">FEN17_22180</name>
</gene>
<protein>
    <submittedName>
        <fullName evidence="1">Uncharacterized protein</fullName>
    </submittedName>
</protein>
<comment type="caution">
    <text evidence="1">The sequence shown here is derived from an EMBL/GenBank/DDBJ whole genome shotgun (WGS) entry which is preliminary data.</text>
</comment>
<organism evidence="1 2">
    <name type="scientific">Dyadobacter luticola</name>
    <dbReference type="NCBI Taxonomy" id="1979387"/>
    <lineage>
        <taxon>Bacteria</taxon>
        <taxon>Pseudomonadati</taxon>
        <taxon>Bacteroidota</taxon>
        <taxon>Cytophagia</taxon>
        <taxon>Cytophagales</taxon>
        <taxon>Spirosomataceae</taxon>
        <taxon>Dyadobacter</taxon>
    </lineage>
</organism>
<reference evidence="1 2" key="1">
    <citation type="submission" date="2019-05" db="EMBL/GenBank/DDBJ databases">
        <authorList>
            <person name="Qu J.-H."/>
        </authorList>
    </citation>
    <scope>NUCLEOTIDE SEQUENCE [LARGE SCALE GENOMIC DNA]</scope>
    <source>
        <strain evidence="1 2">T17</strain>
    </source>
</reference>
<dbReference type="Proteomes" id="UP000306402">
    <property type="component" value="Unassembled WGS sequence"/>
</dbReference>
<dbReference type="AlphaFoldDB" id="A0A5R9KTS6"/>
<proteinExistence type="predicted"/>
<keyword evidence="2" id="KW-1185">Reference proteome</keyword>
<sequence>MFISGGSIFVRKRSRK</sequence>
<evidence type="ECO:0000313" key="1">
    <source>
        <dbReference type="EMBL" id="TLU99623.1"/>
    </source>
</evidence>
<evidence type="ECO:0000313" key="2">
    <source>
        <dbReference type="Proteomes" id="UP000306402"/>
    </source>
</evidence>